<dbReference type="GO" id="GO:0003677">
    <property type="term" value="F:DNA binding"/>
    <property type="evidence" value="ECO:0007669"/>
    <property type="project" value="UniProtKB-KW"/>
</dbReference>
<dbReference type="PANTHER" id="PTHR46797">
    <property type="entry name" value="HTH-TYPE TRANSCRIPTIONAL REGULATOR"/>
    <property type="match status" value="1"/>
</dbReference>
<proteinExistence type="predicted"/>
<feature type="domain" description="HTH cro/C1-type" evidence="2">
    <location>
        <begin position="9"/>
        <end position="64"/>
    </location>
</feature>
<evidence type="ECO:0000259" key="2">
    <source>
        <dbReference type="PROSITE" id="PS50943"/>
    </source>
</evidence>
<evidence type="ECO:0000313" key="4">
    <source>
        <dbReference type="Proteomes" id="UP000197424"/>
    </source>
</evidence>
<dbReference type="OrthoDB" id="73827at2"/>
<dbReference type="SMART" id="SM00530">
    <property type="entry name" value="HTH_XRE"/>
    <property type="match status" value="1"/>
</dbReference>
<dbReference type="InterPro" id="IPR010982">
    <property type="entry name" value="Lambda_DNA-bd_dom_sf"/>
</dbReference>
<dbReference type="PANTHER" id="PTHR46797:SF1">
    <property type="entry name" value="METHYLPHOSPHONATE SYNTHASE"/>
    <property type="match status" value="1"/>
</dbReference>
<dbReference type="RefSeq" id="WP_088861537.1">
    <property type="nucleotide sequence ID" value="NZ_CP022115.1"/>
</dbReference>
<protein>
    <submittedName>
        <fullName evidence="3">XRE family transcriptional regulator</fullName>
    </submittedName>
</protein>
<accession>A0A248LMC1</accession>
<dbReference type="Proteomes" id="UP000197424">
    <property type="component" value="Chromosome"/>
</dbReference>
<dbReference type="AlphaFoldDB" id="A0A248LMC1"/>
<evidence type="ECO:0000313" key="3">
    <source>
        <dbReference type="EMBL" id="ASJ25812.1"/>
    </source>
</evidence>
<dbReference type="EMBL" id="CP022115">
    <property type="protein sequence ID" value="ASJ25812.1"/>
    <property type="molecule type" value="Genomic_DNA"/>
</dbReference>
<dbReference type="InterPro" id="IPR001387">
    <property type="entry name" value="Cro/C1-type_HTH"/>
</dbReference>
<dbReference type="PROSITE" id="PS50943">
    <property type="entry name" value="HTH_CROC1"/>
    <property type="match status" value="1"/>
</dbReference>
<dbReference type="CDD" id="cd00093">
    <property type="entry name" value="HTH_XRE"/>
    <property type="match status" value="1"/>
</dbReference>
<dbReference type="SUPFAM" id="SSF47413">
    <property type="entry name" value="lambda repressor-like DNA-binding domains"/>
    <property type="match status" value="1"/>
</dbReference>
<gene>
    <name evidence="3" type="ORF">LHGZ1_2981</name>
</gene>
<dbReference type="GO" id="GO:0003700">
    <property type="term" value="F:DNA-binding transcription factor activity"/>
    <property type="evidence" value="ECO:0007669"/>
    <property type="project" value="TreeGrafter"/>
</dbReference>
<dbReference type="Gene3D" id="1.10.260.40">
    <property type="entry name" value="lambda repressor-like DNA-binding domains"/>
    <property type="match status" value="1"/>
</dbReference>
<dbReference type="InterPro" id="IPR050807">
    <property type="entry name" value="TransReg_Diox_bact_type"/>
</dbReference>
<organism evidence="3 4">
    <name type="scientific">Laribacter hongkongensis</name>
    <dbReference type="NCBI Taxonomy" id="168471"/>
    <lineage>
        <taxon>Bacteria</taxon>
        <taxon>Pseudomonadati</taxon>
        <taxon>Pseudomonadota</taxon>
        <taxon>Betaproteobacteria</taxon>
        <taxon>Neisseriales</taxon>
        <taxon>Aquaspirillaceae</taxon>
        <taxon>Laribacter</taxon>
    </lineage>
</organism>
<sequence length="115" mass="12971">MASAFGARLRRLREAKKLTLQQVADEVGCTKAYIWELEMKDGQRPSAERVQALARVLGVTMEDIMGEPMPEAPDASPEDVIFFRTYAGMTEDEKDRVRKALKIIFPDKNLPETKG</sequence>
<reference evidence="4" key="1">
    <citation type="submission" date="2017-06" db="EMBL/GenBank/DDBJ databases">
        <title>Whole genome sequence of Laribacter hongkongensis LHGZ1.</title>
        <authorList>
            <person name="Chen D."/>
            <person name="Wu H."/>
            <person name="Chen J."/>
        </authorList>
    </citation>
    <scope>NUCLEOTIDE SEQUENCE [LARGE SCALE GENOMIC DNA]</scope>
    <source>
        <strain evidence="4">LHGZ1</strain>
    </source>
</reference>
<keyword evidence="1" id="KW-0238">DNA-binding</keyword>
<dbReference type="GO" id="GO:0005829">
    <property type="term" value="C:cytosol"/>
    <property type="evidence" value="ECO:0007669"/>
    <property type="project" value="TreeGrafter"/>
</dbReference>
<dbReference type="Pfam" id="PF13560">
    <property type="entry name" value="HTH_31"/>
    <property type="match status" value="1"/>
</dbReference>
<evidence type="ECO:0000256" key="1">
    <source>
        <dbReference type="ARBA" id="ARBA00023125"/>
    </source>
</evidence>
<name>A0A248LMC1_9NEIS</name>